<dbReference type="EMBL" id="KY224570">
    <property type="protein sequence ID" value="AQP28656.1"/>
    <property type="molecule type" value="Genomic_DNA"/>
</dbReference>
<evidence type="ECO:0000256" key="4">
    <source>
        <dbReference type="ARBA" id="ARBA00021009"/>
    </source>
</evidence>
<evidence type="ECO:0000256" key="10">
    <source>
        <dbReference type="ARBA" id="ARBA00023128"/>
    </source>
</evidence>
<dbReference type="Pfam" id="PF00146">
    <property type="entry name" value="NADHdh"/>
    <property type="match status" value="1"/>
</dbReference>
<feature type="chain" id="PRO_5013340381" description="NADH-ubiquinone oxidoreductase chain 1" evidence="15">
    <location>
        <begin position="24"/>
        <end position="302"/>
    </location>
</feature>
<evidence type="ECO:0000256" key="1">
    <source>
        <dbReference type="ARBA" id="ARBA00003257"/>
    </source>
</evidence>
<dbReference type="GO" id="GO:0008137">
    <property type="term" value="F:NADH dehydrogenase (ubiquinone) activity"/>
    <property type="evidence" value="ECO:0007669"/>
    <property type="project" value="UniProtKB-EC"/>
</dbReference>
<dbReference type="InterPro" id="IPR018086">
    <property type="entry name" value="NADH_UbQ_OxRdtase_su1_CS"/>
</dbReference>
<evidence type="ECO:0000256" key="8">
    <source>
        <dbReference type="ARBA" id="ARBA00022989"/>
    </source>
</evidence>
<dbReference type="PROSITE" id="PS00668">
    <property type="entry name" value="COMPLEX1_ND1_2"/>
    <property type="match status" value="1"/>
</dbReference>
<dbReference type="InterPro" id="IPR001694">
    <property type="entry name" value="NADH_UbQ_OxRdtase_su1/FPO"/>
</dbReference>
<comment type="function">
    <text evidence="1">Core subunit of the mitochondrial membrane respiratory chain NADH dehydrogenase (Complex I) that is believed to belong to the minimal assembly required for catalysis. Complex I functions in the transfer of electrons from NADH to the respiratory chain. The immediate electron acceptor for the enzyme is believed to be ubiquinone.</text>
</comment>
<evidence type="ECO:0000256" key="7">
    <source>
        <dbReference type="ARBA" id="ARBA00022792"/>
    </source>
</evidence>
<dbReference type="GO" id="GO:0009060">
    <property type="term" value="P:aerobic respiration"/>
    <property type="evidence" value="ECO:0007669"/>
    <property type="project" value="TreeGrafter"/>
</dbReference>
<name>A0A1S5VRP9_9NEOP</name>
<dbReference type="PANTHER" id="PTHR11432:SF3">
    <property type="entry name" value="NADH-UBIQUINONE OXIDOREDUCTASE CHAIN 1"/>
    <property type="match status" value="1"/>
</dbReference>
<evidence type="ECO:0000256" key="14">
    <source>
        <dbReference type="SAM" id="Phobius"/>
    </source>
</evidence>
<feature type="transmembrane region" description="Helical" evidence="14">
    <location>
        <begin position="244"/>
        <end position="260"/>
    </location>
</feature>
<evidence type="ECO:0000256" key="13">
    <source>
        <dbReference type="RuleBase" id="RU000473"/>
    </source>
</evidence>
<dbReference type="GO" id="GO:0005743">
    <property type="term" value="C:mitochondrial inner membrane"/>
    <property type="evidence" value="ECO:0007669"/>
    <property type="project" value="UniProtKB-SubCell"/>
</dbReference>
<dbReference type="GO" id="GO:0003954">
    <property type="term" value="F:NADH dehydrogenase activity"/>
    <property type="evidence" value="ECO:0007669"/>
    <property type="project" value="TreeGrafter"/>
</dbReference>
<feature type="transmembrane region" description="Helical" evidence="14">
    <location>
        <begin position="214"/>
        <end position="237"/>
    </location>
</feature>
<keyword evidence="6 12" id="KW-0812">Transmembrane</keyword>
<evidence type="ECO:0000256" key="2">
    <source>
        <dbReference type="ARBA" id="ARBA00004448"/>
    </source>
</evidence>
<sequence>MLLMIFVMVGVAFLTLLERSVLGYVHIRKGPNSVGFVGILQPFSDAIKLFSSEQYFPIVSNYLIYYFSPIFGFFLSLLVWLLVPYLSGFISFELGLLFFLACTSLGVYTVMIAGWSSNSGYSLLGGLRALAQTISYEVSLAFILLSFVILISSYNLAYFYFFQVYLWLVFLSLPLSFIWFISCLAETNRTPFDFAEGESELVSGFNVEYGSGGFALIFLAEYASILFMSLLFCILFLGSDLYSFFFYVKLTFVSFLFIWVRGTVPRFRYDKLMYLAWKSFLPLSLNYLLFFIGVKCFIFSLL</sequence>
<evidence type="ECO:0000256" key="5">
    <source>
        <dbReference type="ARBA" id="ARBA00022448"/>
    </source>
</evidence>
<protein>
    <recommendedName>
        <fullName evidence="4 13">NADH-ubiquinone oxidoreductase chain 1</fullName>
        <ecNumber evidence="13">7.1.1.2</ecNumber>
    </recommendedName>
</protein>
<feature type="transmembrane region" description="Helical" evidence="14">
    <location>
        <begin position="164"/>
        <end position="182"/>
    </location>
</feature>
<keyword evidence="10 13" id="KW-0496">Mitochondrion</keyword>
<evidence type="ECO:0000256" key="15">
    <source>
        <dbReference type="SAM" id="SignalP"/>
    </source>
</evidence>
<feature type="transmembrane region" description="Helical" evidence="14">
    <location>
        <begin position="63"/>
        <end position="83"/>
    </location>
</feature>
<evidence type="ECO:0000256" key="3">
    <source>
        <dbReference type="ARBA" id="ARBA00010535"/>
    </source>
</evidence>
<dbReference type="AlphaFoldDB" id="A0A1S5VRP9"/>
<keyword evidence="9 13" id="KW-0830">Ubiquinone</keyword>
<organism evidence="16">
    <name type="scientific">Tumulitermes pastinator</name>
    <dbReference type="NCBI Taxonomy" id="286182"/>
    <lineage>
        <taxon>Eukaryota</taxon>
        <taxon>Metazoa</taxon>
        <taxon>Ecdysozoa</taxon>
        <taxon>Arthropoda</taxon>
        <taxon>Hexapoda</taxon>
        <taxon>Insecta</taxon>
        <taxon>Pterygota</taxon>
        <taxon>Neoptera</taxon>
        <taxon>Polyneoptera</taxon>
        <taxon>Dictyoptera</taxon>
        <taxon>Blattodea</taxon>
        <taxon>Blattoidea</taxon>
        <taxon>Termitoidae</taxon>
        <taxon>Termitidae</taxon>
        <taxon>Nasutitermitinae</taxon>
        <taxon>Tumulitermes</taxon>
    </lineage>
</organism>
<evidence type="ECO:0000256" key="9">
    <source>
        <dbReference type="ARBA" id="ARBA00023075"/>
    </source>
</evidence>
<evidence type="ECO:0000256" key="11">
    <source>
        <dbReference type="ARBA" id="ARBA00023136"/>
    </source>
</evidence>
<comment type="similarity">
    <text evidence="3 12">Belongs to the complex I subunit 1 family.</text>
</comment>
<accession>A0A1S5VRP9</accession>
<geneLocation type="mitochondrion" evidence="16"/>
<dbReference type="EC" id="7.1.1.2" evidence="13"/>
<dbReference type="HAMAP" id="MF_01350">
    <property type="entry name" value="NDH1_NuoH"/>
    <property type="match status" value="1"/>
</dbReference>
<comment type="catalytic activity">
    <reaction evidence="13">
        <text>a ubiquinone + NADH + 5 H(+)(in) = a ubiquinol + NAD(+) + 4 H(+)(out)</text>
        <dbReference type="Rhea" id="RHEA:29091"/>
        <dbReference type="Rhea" id="RHEA-COMP:9565"/>
        <dbReference type="Rhea" id="RHEA-COMP:9566"/>
        <dbReference type="ChEBI" id="CHEBI:15378"/>
        <dbReference type="ChEBI" id="CHEBI:16389"/>
        <dbReference type="ChEBI" id="CHEBI:17976"/>
        <dbReference type="ChEBI" id="CHEBI:57540"/>
        <dbReference type="ChEBI" id="CHEBI:57945"/>
        <dbReference type="EC" id="7.1.1.2"/>
    </reaction>
</comment>
<evidence type="ECO:0000256" key="12">
    <source>
        <dbReference type="RuleBase" id="RU000471"/>
    </source>
</evidence>
<keyword evidence="12" id="KW-0520">NAD</keyword>
<gene>
    <name evidence="16" type="primary">nad1</name>
</gene>
<comment type="subcellular location">
    <subcellularLocation>
        <location evidence="2 12">Mitochondrion inner membrane</location>
        <topology evidence="2 12">Multi-pass membrane protein</topology>
    </subcellularLocation>
</comment>
<evidence type="ECO:0000256" key="6">
    <source>
        <dbReference type="ARBA" id="ARBA00022692"/>
    </source>
</evidence>
<proteinExistence type="inferred from homology"/>
<keyword evidence="7" id="KW-0999">Mitochondrion inner membrane</keyword>
<feature type="signal peptide" evidence="15">
    <location>
        <begin position="1"/>
        <end position="23"/>
    </location>
</feature>
<dbReference type="PANTHER" id="PTHR11432">
    <property type="entry name" value="NADH DEHYDROGENASE SUBUNIT 1"/>
    <property type="match status" value="1"/>
</dbReference>
<keyword evidence="8 14" id="KW-1133">Transmembrane helix</keyword>
<feature type="transmembrane region" description="Helical" evidence="14">
    <location>
        <begin position="280"/>
        <end position="301"/>
    </location>
</feature>
<reference evidence="16" key="1">
    <citation type="journal article" date="2016" name="Mol. Biol. Evol.">
        <title>Mitochondrial Phylogenomics Resolves the Global Spread of Higher Termites, Ecosystem Engineers of the Tropics.</title>
        <authorList>
            <person name="Bourguignon T."/>
            <person name="Lo N."/>
            <person name="Sobotnik J."/>
            <person name="Ho S.Y."/>
            <person name="Iqbal N."/>
            <person name="Coissac E."/>
            <person name="Lee M."/>
            <person name="Jendryka M.M."/>
            <person name="Sillam-Dusses D."/>
            <person name="Krizkova B."/>
            <person name="Roisin Y."/>
            <person name="Evans T.A."/>
        </authorList>
    </citation>
    <scope>NUCLEOTIDE SEQUENCE</scope>
    <source>
        <strain evidence="16">AUS56</strain>
    </source>
</reference>
<feature type="transmembrane region" description="Helical" evidence="14">
    <location>
        <begin position="95"/>
        <end position="116"/>
    </location>
</feature>
<feature type="transmembrane region" description="Helical" evidence="14">
    <location>
        <begin position="136"/>
        <end position="157"/>
    </location>
</feature>
<keyword evidence="11 14" id="KW-0472">Membrane</keyword>
<keyword evidence="15" id="KW-0732">Signal</keyword>
<keyword evidence="5" id="KW-0813">Transport</keyword>
<evidence type="ECO:0000313" key="16">
    <source>
        <dbReference type="EMBL" id="AQP28656.1"/>
    </source>
</evidence>